<dbReference type="InterPro" id="IPR003342">
    <property type="entry name" value="ArnT-like_N"/>
</dbReference>
<evidence type="ECO:0000259" key="9">
    <source>
        <dbReference type="Pfam" id="PF02366"/>
    </source>
</evidence>
<evidence type="ECO:0000256" key="5">
    <source>
        <dbReference type="ARBA" id="ARBA00022692"/>
    </source>
</evidence>
<feature type="domain" description="ArnT-like N-terminal" evidence="9">
    <location>
        <begin position="14"/>
        <end position="230"/>
    </location>
</feature>
<dbReference type="AlphaFoldDB" id="A0A0G0R6Z7"/>
<evidence type="ECO:0000313" key="11">
    <source>
        <dbReference type="Proteomes" id="UP000034531"/>
    </source>
</evidence>
<gene>
    <name evidence="10" type="ORF">UT84_C0037G0006</name>
</gene>
<feature type="transmembrane region" description="Helical" evidence="8">
    <location>
        <begin position="283"/>
        <end position="300"/>
    </location>
</feature>
<evidence type="ECO:0000256" key="8">
    <source>
        <dbReference type="SAM" id="Phobius"/>
    </source>
</evidence>
<dbReference type="GO" id="GO:0005886">
    <property type="term" value="C:plasma membrane"/>
    <property type="evidence" value="ECO:0007669"/>
    <property type="project" value="UniProtKB-SubCell"/>
</dbReference>
<feature type="transmembrane region" description="Helical" evidence="8">
    <location>
        <begin position="412"/>
        <end position="432"/>
    </location>
</feature>
<keyword evidence="4 10" id="KW-0808">Transferase</keyword>
<feature type="transmembrane region" description="Helical" evidence="8">
    <location>
        <begin position="331"/>
        <end position="349"/>
    </location>
</feature>
<evidence type="ECO:0000313" key="10">
    <source>
        <dbReference type="EMBL" id="KKR48514.1"/>
    </source>
</evidence>
<keyword evidence="3" id="KW-0328">Glycosyltransferase</keyword>
<dbReference type="GO" id="GO:0009103">
    <property type="term" value="P:lipopolysaccharide biosynthetic process"/>
    <property type="evidence" value="ECO:0007669"/>
    <property type="project" value="UniProtKB-ARBA"/>
</dbReference>
<comment type="caution">
    <text evidence="10">The sequence shown here is derived from an EMBL/GenBank/DDBJ whole genome shotgun (WGS) entry which is preliminary data.</text>
</comment>
<dbReference type="GO" id="GO:0006493">
    <property type="term" value="P:protein O-linked glycosylation"/>
    <property type="evidence" value="ECO:0007669"/>
    <property type="project" value="InterPro"/>
</dbReference>
<keyword evidence="6 8" id="KW-1133">Transmembrane helix</keyword>
<feature type="transmembrane region" description="Helical" evidence="8">
    <location>
        <begin position="309"/>
        <end position="325"/>
    </location>
</feature>
<keyword evidence="7 8" id="KW-0472">Membrane</keyword>
<reference evidence="10 11" key="1">
    <citation type="journal article" date="2015" name="Nature">
        <title>rRNA introns, odd ribosomes, and small enigmatic genomes across a large radiation of phyla.</title>
        <authorList>
            <person name="Brown C.T."/>
            <person name="Hug L.A."/>
            <person name="Thomas B.C."/>
            <person name="Sharon I."/>
            <person name="Castelle C.J."/>
            <person name="Singh A."/>
            <person name="Wilkins M.J."/>
            <person name="Williams K.H."/>
            <person name="Banfield J.F."/>
        </authorList>
    </citation>
    <scope>NUCLEOTIDE SEQUENCE [LARGE SCALE GENOMIC DNA]</scope>
</reference>
<feature type="transmembrane region" description="Helical" evidence="8">
    <location>
        <begin position="212"/>
        <end position="230"/>
    </location>
</feature>
<evidence type="ECO:0000256" key="3">
    <source>
        <dbReference type="ARBA" id="ARBA00022676"/>
    </source>
</evidence>
<accession>A0A0G0R6Z7</accession>
<dbReference type="Pfam" id="PF02366">
    <property type="entry name" value="PMT"/>
    <property type="match status" value="1"/>
</dbReference>
<keyword evidence="5 8" id="KW-0812">Transmembrane</keyword>
<organism evidence="10 11">
    <name type="scientific">Candidatus Curtissbacteria bacterium GW2011_GWA1_40_16</name>
    <dbReference type="NCBI Taxonomy" id="1618405"/>
    <lineage>
        <taxon>Bacteria</taxon>
        <taxon>Candidatus Curtissiibacteriota</taxon>
    </lineage>
</organism>
<feature type="transmembrane region" description="Helical" evidence="8">
    <location>
        <begin position="361"/>
        <end position="383"/>
    </location>
</feature>
<feature type="transmembrane region" description="Helical" evidence="8">
    <location>
        <begin position="9"/>
        <end position="27"/>
    </location>
</feature>
<feature type="transmembrane region" description="Helical" evidence="8">
    <location>
        <begin position="181"/>
        <end position="200"/>
    </location>
</feature>
<feature type="transmembrane region" description="Helical" evidence="8">
    <location>
        <begin position="144"/>
        <end position="161"/>
    </location>
</feature>
<feature type="transmembrane region" description="Helical" evidence="8">
    <location>
        <begin position="94"/>
        <end position="114"/>
    </location>
</feature>
<evidence type="ECO:0000256" key="7">
    <source>
        <dbReference type="ARBA" id="ARBA00023136"/>
    </source>
</evidence>
<evidence type="ECO:0000256" key="4">
    <source>
        <dbReference type="ARBA" id="ARBA00022679"/>
    </source>
</evidence>
<proteinExistence type="predicted"/>
<dbReference type="GO" id="GO:0016763">
    <property type="term" value="F:pentosyltransferase activity"/>
    <property type="evidence" value="ECO:0007669"/>
    <property type="project" value="TreeGrafter"/>
</dbReference>
<dbReference type="PANTHER" id="PTHR33908">
    <property type="entry name" value="MANNOSYLTRANSFERASE YKCB-RELATED"/>
    <property type="match status" value="1"/>
</dbReference>
<evidence type="ECO:0000256" key="2">
    <source>
        <dbReference type="ARBA" id="ARBA00022475"/>
    </source>
</evidence>
<sequence>MQKFKDKNYLLILIIFLALILRFYQLGKYPPSLFIDELSNGYNAYSILKTGRDEYGNLLPLIIKSFGDYNPALSVYTLIPSIAAFGLNETGVRFPSALLGTLTVILTYFIALKISHNQKIAQVSAFLLAIAPWHLQFSRYDHEANFMVFFSALAITLFLFAKKRFLFLISSAFSFGLAFNTYHAAKVWVPLFILCLIFWHQTEMKELKLKKIAILFLILSLFTLPILLNIKNSLIRGQSTGVFKEEKSLEIFFSGYLSHFSPNFLFINGDSIGRHSVEGMGELYVFELPLLFFGLIYLVHKIKEKNEKFLLTWLLLSPIPAALATPSPHALRSLTIIPTLWIISAYGLKKMMSLKNINLRYIALTGIFLIFIYNLITYLHLYYVHYPKIKALDWTYGYKQVFEFIKPIESRYQAIAISNYYGWPYIAALFYLKFDPDQYQKQSQDKSGFYKYEFFKDSWQKTKPGKALVVTPQWQGHPPTVLHQIYFPNGDMAFRVSEEK</sequence>
<dbReference type="GO" id="GO:0000030">
    <property type="term" value="F:mannosyltransferase activity"/>
    <property type="evidence" value="ECO:0007669"/>
    <property type="project" value="InterPro"/>
</dbReference>
<dbReference type="InterPro" id="IPR050297">
    <property type="entry name" value="LipidA_mod_glycosyltrf_83"/>
</dbReference>
<evidence type="ECO:0000256" key="1">
    <source>
        <dbReference type="ARBA" id="ARBA00004651"/>
    </source>
</evidence>
<protein>
    <submittedName>
        <fullName evidence="10">Glycosyl transferase family 39</fullName>
    </submittedName>
</protein>
<comment type="subcellular location">
    <subcellularLocation>
        <location evidence="1">Cell membrane</location>
        <topology evidence="1">Multi-pass membrane protein</topology>
    </subcellularLocation>
</comment>
<evidence type="ECO:0000256" key="6">
    <source>
        <dbReference type="ARBA" id="ARBA00022989"/>
    </source>
</evidence>
<dbReference type="EMBL" id="LBYI01000037">
    <property type="protein sequence ID" value="KKR48514.1"/>
    <property type="molecule type" value="Genomic_DNA"/>
</dbReference>
<name>A0A0G0R6Z7_9BACT</name>
<keyword evidence="2" id="KW-1003">Cell membrane</keyword>
<dbReference type="Proteomes" id="UP000034531">
    <property type="component" value="Unassembled WGS sequence"/>
</dbReference>
<dbReference type="PANTHER" id="PTHR33908:SF11">
    <property type="entry name" value="MEMBRANE PROTEIN"/>
    <property type="match status" value="1"/>
</dbReference>